<sequence length="179" mass="18723">MNFYRTSLKSLALALASACLLLSGCDTAPKATPKPTQKAKETKAAAPAATPPENPATTAASASASASASATVAKAATASDTQALKDGVALYNNGEYNAAISKLLGSPEITKSKSKAVKVEALKYAAFSYCVTSRTQLCRQQFDRALKIDPRFDLTPAEIGHPIWGPVFSSAKKNQIKTK</sequence>
<dbReference type="InterPro" id="IPR047780">
    <property type="entry name" value="TssQ-like"/>
</dbReference>
<keyword evidence="3" id="KW-0449">Lipoprotein</keyword>
<keyword evidence="4" id="KW-1185">Reference proteome</keyword>
<feature type="signal peptide" evidence="2">
    <location>
        <begin position="1"/>
        <end position="28"/>
    </location>
</feature>
<reference evidence="3 4" key="1">
    <citation type="journal article" date="2019" name="Int. J. Syst. Evol. Microbiol.">
        <title>Undibacterium piscinae sp. nov., isolated from Korean shiner intestine.</title>
        <authorList>
            <person name="Lee S.Y."/>
            <person name="Kang W."/>
            <person name="Kim P.S."/>
            <person name="Kim H.S."/>
            <person name="Sung H."/>
            <person name="Shin N.R."/>
            <person name="Whon T.W."/>
            <person name="Yun J.H."/>
            <person name="Lee J.Y."/>
            <person name="Lee J.Y."/>
            <person name="Jung M.J."/>
            <person name="Jeong Y.S."/>
            <person name="Tak E.J."/>
            <person name="Han J.E."/>
            <person name="Hyun D.W."/>
            <person name="Kang M.S."/>
            <person name="Lee K.E."/>
            <person name="Lee B.H."/>
            <person name="Bae J.W."/>
        </authorList>
    </citation>
    <scope>NUCLEOTIDE SEQUENCE [LARGE SCALE GENOMIC DNA]</scope>
    <source>
        <strain evidence="3 4">S11R28</strain>
    </source>
</reference>
<name>A0A6M4A176_9BURK</name>
<feature type="chain" id="PRO_5026832467" evidence="2">
    <location>
        <begin position="29"/>
        <end position="179"/>
    </location>
</feature>
<evidence type="ECO:0000313" key="3">
    <source>
        <dbReference type="EMBL" id="QJQ04590.1"/>
    </source>
</evidence>
<dbReference type="InterPro" id="IPR011990">
    <property type="entry name" value="TPR-like_helical_dom_sf"/>
</dbReference>
<keyword evidence="2" id="KW-0732">Signal</keyword>
<dbReference type="KEGG" id="upi:EJG51_000575"/>
<protein>
    <submittedName>
        <fullName evidence="3">TssQ family T6SS-associated lipoprotein</fullName>
    </submittedName>
</protein>
<evidence type="ECO:0000313" key="4">
    <source>
        <dbReference type="Proteomes" id="UP000274350"/>
    </source>
</evidence>
<dbReference type="Proteomes" id="UP000274350">
    <property type="component" value="Chromosome"/>
</dbReference>
<gene>
    <name evidence="3" type="ORF">EJG51_000575</name>
</gene>
<proteinExistence type="predicted"/>
<dbReference type="EMBL" id="CP051152">
    <property type="protein sequence ID" value="QJQ04590.1"/>
    <property type="molecule type" value="Genomic_DNA"/>
</dbReference>
<evidence type="ECO:0000256" key="1">
    <source>
        <dbReference type="SAM" id="MobiDB-lite"/>
    </source>
</evidence>
<dbReference type="OrthoDB" id="8590585at2"/>
<accession>A0A6M4A176</accession>
<dbReference type="NCBIfam" id="NF038027">
    <property type="entry name" value="TssQ_fam"/>
    <property type="match status" value="1"/>
</dbReference>
<feature type="region of interest" description="Disordered" evidence="1">
    <location>
        <begin position="29"/>
        <end position="62"/>
    </location>
</feature>
<organism evidence="3 4">
    <name type="scientific">Undibacterium piscinae</name>
    <dbReference type="NCBI Taxonomy" id="2495591"/>
    <lineage>
        <taxon>Bacteria</taxon>
        <taxon>Pseudomonadati</taxon>
        <taxon>Pseudomonadota</taxon>
        <taxon>Betaproteobacteria</taxon>
        <taxon>Burkholderiales</taxon>
        <taxon>Oxalobacteraceae</taxon>
        <taxon>Undibacterium</taxon>
    </lineage>
</organism>
<dbReference type="Gene3D" id="1.25.40.10">
    <property type="entry name" value="Tetratricopeptide repeat domain"/>
    <property type="match status" value="1"/>
</dbReference>
<dbReference type="PROSITE" id="PS51257">
    <property type="entry name" value="PROKAR_LIPOPROTEIN"/>
    <property type="match status" value="1"/>
</dbReference>
<dbReference type="AlphaFoldDB" id="A0A6M4A176"/>
<evidence type="ECO:0000256" key="2">
    <source>
        <dbReference type="SAM" id="SignalP"/>
    </source>
</evidence>